<evidence type="ECO:0000259" key="1">
    <source>
        <dbReference type="Pfam" id="PF09722"/>
    </source>
</evidence>
<evidence type="ECO:0008006" key="5">
    <source>
        <dbReference type="Google" id="ProtNLM"/>
    </source>
</evidence>
<dbReference type="Pfam" id="PF09722">
    <property type="entry name" value="Xre_MbcA_ParS_C"/>
    <property type="match status" value="1"/>
</dbReference>
<dbReference type="EMBL" id="BMMF01000004">
    <property type="protein sequence ID" value="GGK31074.1"/>
    <property type="molecule type" value="Genomic_DNA"/>
</dbReference>
<dbReference type="GO" id="GO:0003677">
    <property type="term" value="F:DNA binding"/>
    <property type="evidence" value="ECO:0007669"/>
    <property type="project" value="InterPro"/>
</dbReference>
<keyword evidence="4" id="KW-1185">Reference proteome</keyword>
<evidence type="ECO:0000259" key="2">
    <source>
        <dbReference type="Pfam" id="PF20432"/>
    </source>
</evidence>
<name>A0A917V3E7_9HYPH</name>
<evidence type="ECO:0000313" key="4">
    <source>
        <dbReference type="Proteomes" id="UP000600449"/>
    </source>
</evidence>
<accession>A0A917V3E7</accession>
<dbReference type="Proteomes" id="UP000600449">
    <property type="component" value="Unassembled WGS sequence"/>
</dbReference>
<feature type="domain" description="Antitoxin Xre-like helix-turn-helix" evidence="2">
    <location>
        <begin position="11"/>
        <end position="71"/>
    </location>
</feature>
<gene>
    <name evidence="3" type="ORF">GCM10011322_17110</name>
</gene>
<proteinExistence type="predicted"/>
<dbReference type="AlphaFoldDB" id="A0A917V3E7"/>
<organism evidence="3 4">
    <name type="scientific">Salinarimonas ramus</name>
    <dbReference type="NCBI Taxonomy" id="690164"/>
    <lineage>
        <taxon>Bacteria</taxon>
        <taxon>Pseudomonadati</taxon>
        <taxon>Pseudomonadota</taxon>
        <taxon>Alphaproteobacteria</taxon>
        <taxon>Hyphomicrobiales</taxon>
        <taxon>Salinarimonadaceae</taxon>
        <taxon>Salinarimonas</taxon>
    </lineage>
</organism>
<protein>
    <recommendedName>
        <fullName evidence="5">DUF2384 domain-containing protein</fullName>
    </recommendedName>
</protein>
<reference evidence="3 4" key="1">
    <citation type="journal article" date="2014" name="Int. J. Syst. Evol. Microbiol.">
        <title>Complete genome sequence of Corynebacterium casei LMG S-19264T (=DSM 44701T), isolated from a smear-ripened cheese.</title>
        <authorList>
            <consortium name="US DOE Joint Genome Institute (JGI-PGF)"/>
            <person name="Walter F."/>
            <person name="Albersmeier A."/>
            <person name="Kalinowski J."/>
            <person name="Ruckert C."/>
        </authorList>
    </citation>
    <scope>NUCLEOTIDE SEQUENCE [LARGE SCALE GENOMIC DNA]</scope>
    <source>
        <strain evidence="3 4">CGMCC 1.9161</strain>
    </source>
</reference>
<dbReference type="InterPro" id="IPR046847">
    <property type="entry name" value="Xre-like_HTH"/>
</dbReference>
<comment type="caution">
    <text evidence="3">The sequence shown here is derived from an EMBL/GenBank/DDBJ whole genome shotgun (WGS) entry which is preliminary data.</text>
</comment>
<feature type="domain" description="Antitoxin Xre/MbcA/ParS-like toxin-binding" evidence="1">
    <location>
        <begin position="75"/>
        <end position="124"/>
    </location>
</feature>
<evidence type="ECO:0000313" key="3">
    <source>
        <dbReference type="EMBL" id="GGK31074.1"/>
    </source>
</evidence>
<dbReference type="RefSeq" id="WP_188911667.1">
    <property type="nucleotide sequence ID" value="NZ_BMMF01000004.1"/>
</dbReference>
<dbReference type="Pfam" id="PF20432">
    <property type="entry name" value="Xre-like-HTH"/>
    <property type="match status" value="1"/>
</dbReference>
<dbReference type="InterPro" id="IPR024467">
    <property type="entry name" value="Xre/MbcA/ParS-like_toxin-bd"/>
</dbReference>
<sequence length="126" mass="13384">MAASLETAQRPDPGLVLTKAALNAASRLGLSARALSRIIGVSEPTVSRMKSGAYRLEPGQKPFELAIMLVRLYRSLDAIVGGDDAVARSWLHAANSDLDGVPAEQITTITGLVDVVAYLDARRARV</sequence>